<dbReference type="Pfam" id="PF01475">
    <property type="entry name" value="FUR"/>
    <property type="match status" value="1"/>
</dbReference>
<accession>A0ABQ0K0G4</accession>
<dbReference type="SUPFAM" id="SSF46785">
    <property type="entry name" value="Winged helix' DNA-binding domain"/>
    <property type="match status" value="1"/>
</dbReference>
<dbReference type="Proteomes" id="UP000032309">
    <property type="component" value="Unassembled WGS sequence"/>
</dbReference>
<dbReference type="Gene3D" id="3.30.1490.190">
    <property type="match status" value="1"/>
</dbReference>
<evidence type="ECO:0000313" key="7">
    <source>
        <dbReference type="EMBL" id="GAN34471.1"/>
    </source>
</evidence>
<dbReference type="PANTHER" id="PTHR33202:SF8">
    <property type="entry name" value="PEROXIDE-RESPONSIVE REPRESSOR PERR"/>
    <property type="match status" value="1"/>
</dbReference>
<dbReference type="InterPro" id="IPR043135">
    <property type="entry name" value="Fur_C"/>
</dbReference>
<dbReference type="InterPro" id="IPR002481">
    <property type="entry name" value="FUR"/>
</dbReference>
<evidence type="ECO:0000256" key="5">
    <source>
        <dbReference type="ARBA" id="ARBA00023125"/>
    </source>
</evidence>
<keyword evidence="6" id="KW-0804">Transcription</keyword>
<dbReference type="CDD" id="cd07153">
    <property type="entry name" value="Fur_like"/>
    <property type="match status" value="1"/>
</dbReference>
<evidence type="ECO:0000256" key="2">
    <source>
        <dbReference type="ARBA" id="ARBA00022491"/>
    </source>
</evidence>
<comment type="similarity">
    <text evidence="1">Belongs to the Fur family.</text>
</comment>
<dbReference type="EMBL" id="BAFN01000001">
    <property type="protein sequence ID" value="GAN34471.1"/>
    <property type="molecule type" value="Genomic_DNA"/>
</dbReference>
<dbReference type="RefSeq" id="WP_052564474.1">
    <property type="nucleotide sequence ID" value="NZ_BAFN01000001.1"/>
</dbReference>
<comment type="caution">
    <text evidence="7">The sequence shown here is derived from an EMBL/GenBank/DDBJ whole genome shotgun (WGS) entry which is preliminary data.</text>
</comment>
<organism evidence="7 8">
    <name type="scientific">Candidatus Brocadia sinica JPN1</name>
    <dbReference type="NCBI Taxonomy" id="1197129"/>
    <lineage>
        <taxon>Bacteria</taxon>
        <taxon>Pseudomonadati</taxon>
        <taxon>Planctomycetota</taxon>
        <taxon>Candidatus Brocadiia</taxon>
        <taxon>Candidatus Brocadiales</taxon>
        <taxon>Candidatus Brocadiaceae</taxon>
        <taxon>Candidatus Brocadia</taxon>
    </lineage>
</organism>
<proteinExistence type="inferred from homology"/>
<dbReference type="Gene3D" id="1.10.10.10">
    <property type="entry name" value="Winged helix-like DNA-binding domain superfamily/Winged helix DNA-binding domain"/>
    <property type="match status" value="1"/>
</dbReference>
<evidence type="ECO:0000313" key="8">
    <source>
        <dbReference type="Proteomes" id="UP000032309"/>
    </source>
</evidence>
<evidence type="ECO:0000256" key="1">
    <source>
        <dbReference type="ARBA" id="ARBA00007957"/>
    </source>
</evidence>
<evidence type="ECO:0000256" key="4">
    <source>
        <dbReference type="ARBA" id="ARBA00023015"/>
    </source>
</evidence>
<keyword evidence="8" id="KW-1185">Reference proteome</keyword>
<evidence type="ECO:0000256" key="3">
    <source>
        <dbReference type="ARBA" id="ARBA00022833"/>
    </source>
</evidence>
<protein>
    <submittedName>
        <fullName evidence="7">Transcriptional regulator peroxide stress response regulator</fullName>
    </submittedName>
</protein>
<reference evidence="8" key="1">
    <citation type="journal article" date="2015" name="Genome Announc.">
        <title>Draft Genome Sequence of an Anaerobic Ammonium-Oxidizing Bacterium, "Candidatus Brocadia sinica".</title>
        <authorList>
            <person name="Oshiki M."/>
            <person name="Shinyako-Hata K."/>
            <person name="Satoh H."/>
            <person name="Okabe S."/>
        </authorList>
    </citation>
    <scope>NUCLEOTIDE SEQUENCE [LARGE SCALE GENOMIC DNA]</scope>
    <source>
        <strain evidence="8">JPN1</strain>
    </source>
</reference>
<dbReference type="InterPro" id="IPR036388">
    <property type="entry name" value="WH-like_DNA-bd_sf"/>
</dbReference>
<keyword evidence="5" id="KW-0238">DNA-binding</keyword>
<sequence>METVEKLTKTLRSHGMKITPQRLMIFKILENNTSHPSAEDVYKKVKKIYPAVSFTTIYKTLETLKELGEVKELTIDEDRKHYDPNTNIHHHVICSACKKILDIFEDFSSHIQLPDFVNKDYTVTGFQISFYGTCKKCN</sequence>
<gene>
    <name evidence="7" type="ORF">BROSI_A3008</name>
</gene>
<dbReference type="PANTHER" id="PTHR33202">
    <property type="entry name" value="ZINC UPTAKE REGULATION PROTEIN"/>
    <property type="match status" value="1"/>
</dbReference>
<name>A0ABQ0K0G4_9BACT</name>
<keyword evidence="3" id="KW-0862">Zinc</keyword>
<evidence type="ECO:0000256" key="6">
    <source>
        <dbReference type="ARBA" id="ARBA00023163"/>
    </source>
</evidence>
<keyword evidence="4" id="KW-0805">Transcription regulation</keyword>
<dbReference type="InterPro" id="IPR036390">
    <property type="entry name" value="WH_DNA-bd_sf"/>
</dbReference>
<keyword evidence="2" id="KW-0678">Repressor</keyword>